<comment type="caution">
    <text evidence="1">The sequence shown here is derived from an EMBL/GenBank/DDBJ whole genome shotgun (WGS) entry which is preliminary data.</text>
</comment>
<dbReference type="Gene3D" id="3.30.565.10">
    <property type="entry name" value="Histidine kinase-like ATPase, C-terminal domain"/>
    <property type="match status" value="1"/>
</dbReference>
<evidence type="ECO:0000313" key="1">
    <source>
        <dbReference type="EMBL" id="MBE1724176.1"/>
    </source>
</evidence>
<organism evidence="1 2">
    <name type="scientific">Bombella apis</name>
    <dbReference type="NCBI Taxonomy" id="1785988"/>
    <lineage>
        <taxon>Bacteria</taxon>
        <taxon>Pseudomonadati</taxon>
        <taxon>Pseudomonadota</taxon>
        <taxon>Alphaproteobacteria</taxon>
        <taxon>Acetobacterales</taxon>
        <taxon>Acetobacteraceae</taxon>
        <taxon>Bombella</taxon>
    </lineage>
</organism>
<keyword evidence="2" id="KW-1185">Reference proteome</keyword>
<gene>
    <name evidence="1" type="ORF">IGM82_07125</name>
</gene>
<reference evidence="1 2" key="1">
    <citation type="submission" date="2020-09" db="EMBL/GenBank/DDBJ databases">
        <title>Bombella mellium and Bombella favum sp. nov., two novel species isolated from honey of Apis mellifera.</title>
        <authorList>
            <person name="Hilgarth M."/>
            <person name="Redwitz J."/>
            <person name="Ehrmann M.A."/>
            <person name="Vogel R.F."/>
            <person name="Jakob F."/>
        </authorList>
    </citation>
    <scope>NUCLEOTIDE SEQUENCE [LARGE SCALE GENOMIC DNA]</scope>
    <source>
        <strain evidence="1 2">MRM1</strain>
    </source>
</reference>
<evidence type="ECO:0000313" key="2">
    <source>
        <dbReference type="Proteomes" id="UP000599085"/>
    </source>
</evidence>
<dbReference type="EMBL" id="JADAQV010000003">
    <property type="protein sequence ID" value="MBE1724176.1"/>
    <property type="molecule type" value="Genomic_DNA"/>
</dbReference>
<name>A0ABR9MQM2_9PROT</name>
<dbReference type="RefSeq" id="WP_192848597.1">
    <property type="nucleotide sequence ID" value="NZ_JADAQV010000003.1"/>
</dbReference>
<accession>A0ABR9MQM2</accession>
<dbReference type="InterPro" id="IPR036890">
    <property type="entry name" value="HATPase_C_sf"/>
</dbReference>
<dbReference type="Proteomes" id="UP000599085">
    <property type="component" value="Unassembled WGS sequence"/>
</dbReference>
<sequence>MKAQTQQNKAMSFNLAARVRRLPAPHNGHTALLPVLEAISNSFISIEELFKEKTEKKGRITVKMSGADKRFSCSVTDNGTGMTEENFDAFCMVDTLHGVGKGRKGVGRLLWLAAFKKTAIESTYEVDNTAEGKSITFSKRSFKFGLGESEPITDFIEEPLDRLFDETETKISFSGILPEYAEKIPLTKASKPAQKQLNRKAVEDIICSQFFPYLLNKEMGRLILEIDGQNTDLSEKVQNSIVRKEKVTTEVNGQPYTLLMMECLAENVPSSGKRNNLIYLAGNDRIVKQEDIDTVMGIKNAYHRTDGKRVKFRAILTSPILDRNVNQERTDFTGDAAKLQGKDIVEMFHEPLTTFLQVPLADLRKKQRDAIKDVVNMYPSVLEGSIDQMLKILAEQGYGYDDPNHVYGEFSRRRFIRDKNRSKELKKVIADMRCDGPVSDLSERISAIRAQESKADRNSLCEYVTRRKALLNLMEESLTYVTRHQTGRDADYAKEEILHSLLCPMRETSIGPKPAFFSHDLWVIDERLTFTQFLSSDVPQKDIVQGSNSKKRPDLIVFDQVMGFMDDPKTPNRIMIVEFKRPGREIYTSEDSPVQQIINYRRSLAGQKVKGPNGRPVEISENCIFDCFIIADRLGKLEEWTDGWFPNPKKGRWLAPGDSYKGSIELIEWDRLLDDAKMRNKPFFEKLGINNF</sequence>
<protein>
    <recommendedName>
        <fullName evidence="3">ATP-binding protein</fullName>
    </recommendedName>
</protein>
<evidence type="ECO:0008006" key="3">
    <source>
        <dbReference type="Google" id="ProtNLM"/>
    </source>
</evidence>
<dbReference type="SUPFAM" id="SSF55874">
    <property type="entry name" value="ATPase domain of HSP90 chaperone/DNA topoisomerase II/histidine kinase"/>
    <property type="match status" value="1"/>
</dbReference>
<proteinExistence type="predicted"/>